<dbReference type="InterPro" id="IPR013424">
    <property type="entry name" value="Ice-binding_C"/>
</dbReference>
<evidence type="ECO:0000259" key="7">
    <source>
        <dbReference type="Pfam" id="PF00082"/>
    </source>
</evidence>
<dbReference type="Proteomes" id="UP000301751">
    <property type="component" value="Unassembled WGS sequence"/>
</dbReference>
<dbReference type="EMBL" id="BJCL01000003">
    <property type="protein sequence ID" value="GCL62769.1"/>
    <property type="molecule type" value="Genomic_DNA"/>
</dbReference>
<evidence type="ECO:0008006" key="11">
    <source>
        <dbReference type="Google" id="ProtNLM"/>
    </source>
</evidence>
<dbReference type="PANTHER" id="PTHR43806:SF11">
    <property type="entry name" value="CEREVISIN-RELATED"/>
    <property type="match status" value="1"/>
</dbReference>
<dbReference type="NCBIfam" id="TIGR02595">
    <property type="entry name" value="PEP_CTERM"/>
    <property type="match status" value="1"/>
</dbReference>
<dbReference type="Gene3D" id="3.40.50.200">
    <property type="entry name" value="Peptidase S8/S53 domain"/>
    <property type="match status" value="1"/>
</dbReference>
<dbReference type="GO" id="GO:0006508">
    <property type="term" value="P:proteolysis"/>
    <property type="evidence" value="ECO:0007669"/>
    <property type="project" value="UniProtKB-KW"/>
</dbReference>
<feature type="active site" description="Charge relay system" evidence="5">
    <location>
        <position position="464"/>
    </location>
</feature>
<evidence type="ECO:0000256" key="3">
    <source>
        <dbReference type="ARBA" id="ARBA00022801"/>
    </source>
</evidence>
<organism evidence="9 10">
    <name type="scientific">Pseudaquabacterium pictum</name>
    <dbReference type="NCBI Taxonomy" id="2315236"/>
    <lineage>
        <taxon>Bacteria</taxon>
        <taxon>Pseudomonadati</taxon>
        <taxon>Pseudomonadota</taxon>
        <taxon>Betaproteobacteria</taxon>
        <taxon>Burkholderiales</taxon>
        <taxon>Sphaerotilaceae</taxon>
        <taxon>Pseudaquabacterium</taxon>
    </lineage>
</organism>
<keyword evidence="4 5" id="KW-0720">Serine protease</keyword>
<name>A0A480AM38_9BURK</name>
<dbReference type="InterPro" id="IPR050131">
    <property type="entry name" value="Peptidase_S8_subtilisin-like"/>
</dbReference>
<evidence type="ECO:0000256" key="2">
    <source>
        <dbReference type="ARBA" id="ARBA00022670"/>
    </source>
</evidence>
<dbReference type="PROSITE" id="PS00138">
    <property type="entry name" value="SUBTILASE_SER"/>
    <property type="match status" value="1"/>
</dbReference>
<evidence type="ECO:0000256" key="1">
    <source>
        <dbReference type="ARBA" id="ARBA00011073"/>
    </source>
</evidence>
<feature type="domain" description="Ice-binding protein C-terminal" evidence="8">
    <location>
        <begin position="166"/>
        <end position="189"/>
    </location>
</feature>
<accession>A0A480AM38</accession>
<dbReference type="PRINTS" id="PR00723">
    <property type="entry name" value="SUBTILISIN"/>
</dbReference>
<dbReference type="Pfam" id="PF00082">
    <property type="entry name" value="Peptidase_S8"/>
    <property type="match status" value="1"/>
</dbReference>
<dbReference type="GO" id="GO:0004252">
    <property type="term" value="F:serine-type endopeptidase activity"/>
    <property type="evidence" value="ECO:0007669"/>
    <property type="project" value="UniProtKB-UniRule"/>
</dbReference>
<evidence type="ECO:0000256" key="5">
    <source>
        <dbReference type="PROSITE-ProRule" id="PRU01240"/>
    </source>
</evidence>
<evidence type="ECO:0000313" key="10">
    <source>
        <dbReference type="Proteomes" id="UP000301751"/>
    </source>
</evidence>
<evidence type="ECO:0000259" key="8">
    <source>
        <dbReference type="Pfam" id="PF07589"/>
    </source>
</evidence>
<dbReference type="InterPro" id="IPR000209">
    <property type="entry name" value="Peptidase_S8/S53_dom"/>
</dbReference>
<keyword evidence="3 5" id="KW-0378">Hydrolase</keyword>
<evidence type="ECO:0000313" key="9">
    <source>
        <dbReference type="EMBL" id="GCL62769.1"/>
    </source>
</evidence>
<feature type="active site" description="Charge relay system" evidence="5">
    <location>
        <position position="641"/>
    </location>
</feature>
<dbReference type="PANTHER" id="PTHR43806">
    <property type="entry name" value="PEPTIDASE S8"/>
    <property type="match status" value="1"/>
</dbReference>
<dbReference type="AlphaFoldDB" id="A0A480AM38"/>
<dbReference type="InterPro" id="IPR023828">
    <property type="entry name" value="Peptidase_S8_Ser-AS"/>
</dbReference>
<keyword evidence="10" id="KW-1185">Reference proteome</keyword>
<feature type="domain" description="Peptidase S8/S53" evidence="7">
    <location>
        <begin position="455"/>
        <end position="673"/>
    </location>
</feature>
<evidence type="ECO:0000256" key="4">
    <source>
        <dbReference type="ARBA" id="ARBA00022825"/>
    </source>
</evidence>
<gene>
    <name evidence="9" type="ORF">AQPW35_18500</name>
</gene>
<reference evidence="10" key="1">
    <citation type="submission" date="2019-03" db="EMBL/GenBank/DDBJ databases">
        <title>Aquabacterium pictum sp.nov., the first bacteriochlorophyll a-containing freshwater bacterium in the genus Aquabacterium of the class Betaproteobacteria.</title>
        <authorList>
            <person name="Hirose S."/>
            <person name="Tank M."/>
            <person name="Hara E."/>
            <person name="Tamaki H."/>
            <person name="Takaichi S."/>
            <person name="Haruta S."/>
            <person name="Hanada S."/>
        </authorList>
    </citation>
    <scope>NUCLEOTIDE SEQUENCE [LARGE SCALE GENOMIC DNA]</scope>
    <source>
        <strain evidence="10">W35</strain>
    </source>
</reference>
<dbReference type="InterPro" id="IPR036852">
    <property type="entry name" value="Peptidase_S8/S53_dom_sf"/>
</dbReference>
<comment type="similarity">
    <text evidence="1 5">Belongs to the peptidase S8 family.</text>
</comment>
<comment type="caution">
    <text evidence="9">The sequence shown here is derived from an EMBL/GenBank/DDBJ whole genome shotgun (WGS) entry which is preliminary data.</text>
</comment>
<proteinExistence type="inferred from homology"/>
<feature type="signal peptide" evidence="6">
    <location>
        <begin position="1"/>
        <end position="23"/>
    </location>
</feature>
<sequence length="844" mass="85269">MNLARLTFAALLCAFLGLLPARAVTLVDFEGISDGSALTTQIAGLTFSRTIVLVAGIGINEFDFPPRSGSGVASDDGGALEITFAAPVLSFSGHFTYTVPLLLQAFDARAALVASASSAFASNLGGGVNPPNERIELSFASGFTLLRITGDAGGASFTLDDLAVTAVPEPGTGVLFGAGALWLLAWRRRRVRRPIVAAAALLAAHTVAQAQGVAQPIVSPAVVSVGTPTILLVTARITQPNVIPGSVNVVRVGPGGATTVAGTLNDNGTAGDAVAGDGLHSGQVVLTESVEGNVGLRVSAAVRGQLRRLQSTAALLGVVPAGAPVRLKLPDIAVQAADPATGAPIVGNLVNACFSASTSYASVQAAAAAAGAVPAGRFPAIGNCWQLELASTDGAGIAAAVALLATRPEVTSAEPEPIVQGAQAADPCAGPICADPNYSTVLNLGDAHRRAQALGTGINIGILDTGLDASIIPGLSLPTAVLGSNFSSSGPAGIPRDDNGHGTLVAAIAQATAPGATLFISKVLNSANRGTETAAMLGLHEAVTVGLTPIVNMSLSSRLQTFVARQFISEVQAAGVIIVAAAGNSASTIREYPAAHIGVVAVGNVNERNQRAADSNRGNWVNLAAPGVNIGGFGAAGSGTSFSAPFVAGTLAMMATKYPTLGRQVLIDHLYATTLPIPAVAGLDTCPAQPCNQDLGAGRLDPLASLGSIRIRRNTAVGASGAAVNRIIEIGLRNAAGVEFWSESRGFFGQSTGCEVATVRNPPCIANAAFDVAALAPGTYQLRLTFRDPTASFFGSTQLTVPGARFTRVITGTGSVNAADPTRADFSLFGANVNLRSTFIEFVR</sequence>
<feature type="chain" id="PRO_5019734883" description="Peptidase S8/S53 domain-containing protein" evidence="6">
    <location>
        <begin position="24"/>
        <end position="844"/>
    </location>
</feature>
<evidence type="ECO:0000256" key="6">
    <source>
        <dbReference type="SAM" id="SignalP"/>
    </source>
</evidence>
<dbReference type="RefSeq" id="WP_162520728.1">
    <property type="nucleotide sequence ID" value="NZ_BJCL01000003.1"/>
</dbReference>
<dbReference type="PROSITE" id="PS51892">
    <property type="entry name" value="SUBTILASE"/>
    <property type="match status" value="1"/>
</dbReference>
<keyword evidence="6" id="KW-0732">Signal</keyword>
<keyword evidence="2 5" id="KW-0645">Protease</keyword>
<dbReference type="Pfam" id="PF07589">
    <property type="entry name" value="PEP-CTERM"/>
    <property type="match status" value="1"/>
</dbReference>
<feature type="active site" description="Charge relay system" evidence="5">
    <location>
        <position position="501"/>
    </location>
</feature>
<dbReference type="SUPFAM" id="SSF52743">
    <property type="entry name" value="Subtilisin-like"/>
    <property type="match status" value="1"/>
</dbReference>
<protein>
    <recommendedName>
        <fullName evidence="11">Peptidase S8/S53 domain-containing protein</fullName>
    </recommendedName>
</protein>
<dbReference type="InterPro" id="IPR015500">
    <property type="entry name" value="Peptidase_S8_subtilisin-rel"/>
</dbReference>